<feature type="transmembrane region" description="Helical" evidence="1">
    <location>
        <begin position="6"/>
        <end position="28"/>
    </location>
</feature>
<comment type="caution">
    <text evidence="2">The sequence shown here is derived from an EMBL/GenBank/DDBJ whole genome shotgun (WGS) entry which is preliminary data.</text>
</comment>
<evidence type="ECO:0008006" key="4">
    <source>
        <dbReference type="Google" id="ProtNLM"/>
    </source>
</evidence>
<accession>A0A9D6UN71</accession>
<keyword evidence="1" id="KW-0472">Membrane</keyword>
<evidence type="ECO:0000256" key="1">
    <source>
        <dbReference type="SAM" id="Phobius"/>
    </source>
</evidence>
<sequence length="85" mass="9171">MTGLALIGVIVTAAFFLMTIEKMLLGPLMPKYNRLEDADLREIFCLGVLLVMILIIGVYPLPLLKVMEKTVTAILSGLLPALGGV</sequence>
<organism evidence="2 3">
    <name type="scientific">Candidatus Saganbacteria bacterium</name>
    <dbReference type="NCBI Taxonomy" id="2575572"/>
    <lineage>
        <taxon>Bacteria</taxon>
        <taxon>Bacillati</taxon>
        <taxon>Saganbacteria</taxon>
    </lineage>
</organism>
<feature type="transmembrane region" description="Helical" evidence="1">
    <location>
        <begin position="40"/>
        <end position="61"/>
    </location>
</feature>
<gene>
    <name evidence="2" type="ORF">HZB08_01690</name>
</gene>
<dbReference type="Proteomes" id="UP000808761">
    <property type="component" value="Unassembled WGS sequence"/>
</dbReference>
<evidence type="ECO:0000313" key="2">
    <source>
        <dbReference type="EMBL" id="MBI5078720.1"/>
    </source>
</evidence>
<name>A0A9D6UN71_UNCSA</name>
<protein>
    <recommendedName>
        <fullName evidence="4">NADH:quinone oxidoreductase/Mrp antiporter membrane subunit domain-containing protein</fullName>
    </recommendedName>
</protein>
<reference evidence="2" key="1">
    <citation type="submission" date="2020-07" db="EMBL/GenBank/DDBJ databases">
        <title>Huge and variable diversity of episymbiotic CPR bacteria and DPANN archaea in groundwater ecosystems.</title>
        <authorList>
            <person name="He C.Y."/>
            <person name="Keren R."/>
            <person name="Whittaker M."/>
            <person name="Farag I.F."/>
            <person name="Doudna J."/>
            <person name="Cate J.H.D."/>
            <person name="Banfield J.F."/>
        </authorList>
    </citation>
    <scope>NUCLEOTIDE SEQUENCE</scope>
    <source>
        <strain evidence="2">NC_groundwater_1860_Pr3_B-0.1um_51_7</strain>
    </source>
</reference>
<dbReference type="AlphaFoldDB" id="A0A9D6UN71"/>
<evidence type="ECO:0000313" key="3">
    <source>
        <dbReference type="Proteomes" id="UP000808761"/>
    </source>
</evidence>
<keyword evidence="1" id="KW-1133">Transmembrane helix</keyword>
<proteinExistence type="predicted"/>
<keyword evidence="1" id="KW-0812">Transmembrane</keyword>
<dbReference type="EMBL" id="JACRKR010000086">
    <property type="protein sequence ID" value="MBI5078720.1"/>
    <property type="molecule type" value="Genomic_DNA"/>
</dbReference>